<dbReference type="RefSeq" id="XP_030983567.1">
    <property type="nucleotide sequence ID" value="XM_031123127.1"/>
</dbReference>
<accession>A0A6P8B8P1</accession>
<reference evidence="3" key="1">
    <citation type="journal article" date="2019" name="Mol. Biol. Evol.">
        <title>Blast fungal genomes show frequent chromosomal changes, gene gains and losses, and effector gene turnover.</title>
        <authorList>
            <person name="Gomez Luciano L.B."/>
            <person name="Jason Tsai I."/>
            <person name="Chuma I."/>
            <person name="Tosa Y."/>
            <person name="Chen Y.H."/>
            <person name="Li J.Y."/>
            <person name="Li M.Y."/>
            <person name="Jade Lu M.Y."/>
            <person name="Nakayashiki H."/>
            <person name="Li W.H."/>
        </authorList>
    </citation>
    <scope>NUCLEOTIDE SEQUENCE</scope>
    <source>
        <strain evidence="3">NI907</strain>
    </source>
</reference>
<evidence type="ECO:0000313" key="2">
    <source>
        <dbReference type="Proteomes" id="UP000515153"/>
    </source>
</evidence>
<feature type="signal peptide" evidence="1">
    <location>
        <begin position="1"/>
        <end position="18"/>
    </location>
</feature>
<dbReference type="KEGG" id="pgri:PgNI_03073"/>
<dbReference type="Proteomes" id="UP000515153">
    <property type="component" value="Unplaced"/>
</dbReference>
<dbReference type="GeneID" id="41958038"/>
<feature type="chain" id="PRO_5027641588" evidence="1">
    <location>
        <begin position="19"/>
        <end position="68"/>
    </location>
</feature>
<keyword evidence="1" id="KW-0732">Signal</keyword>
<evidence type="ECO:0000256" key="1">
    <source>
        <dbReference type="SAM" id="SignalP"/>
    </source>
</evidence>
<sequence length="68" mass="7253">MRFLTAITIFAMAQVGLAYDYGTCIGMRMVGKRTVGHKAATVQLQLADAACKNSQDTAIAIGYPVQNS</sequence>
<gene>
    <name evidence="3" type="ORF">PgNI_03073</name>
</gene>
<reference evidence="3" key="3">
    <citation type="submission" date="2025-08" db="UniProtKB">
        <authorList>
            <consortium name="RefSeq"/>
        </authorList>
    </citation>
    <scope>IDENTIFICATION</scope>
    <source>
        <strain evidence="3">NI907</strain>
    </source>
</reference>
<organism evidence="2 3">
    <name type="scientific">Pyricularia grisea</name>
    <name type="common">Crabgrass-specific blast fungus</name>
    <name type="synonym">Magnaporthe grisea</name>
    <dbReference type="NCBI Taxonomy" id="148305"/>
    <lineage>
        <taxon>Eukaryota</taxon>
        <taxon>Fungi</taxon>
        <taxon>Dikarya</taxon>
        <taxon>Ascomycota</taxon>
        <taxon>Pezizomycotina</taxon>
        <taxon>Sordariomycetes</taxon>
        <taxon>Sordariomycetidae</taxon>
        <taxon>Magnaporthales</taxon>
        <taxon>Pyriculariaceae</taxon>
        <taxon>Pyricularia</taxon>
    </lineage>
</organism>
<proteinExistence type="predicted"/>
<name>A0A6P8B8P1_PYRGI</name>
<dbReference type="AlphaFoldDB" id="A0A6P8B8P1"/>
<evidence type="ECO:0000313" key="3">
    <source>
        <dbReference type="RefSeq" id="XP_030983567.1"/>
    </source>
</evidence>
<keyword evidence="2" id="KW-1185">Reference proteome</keyword>
<protein>
    <submittedName>
        <fullName evidence="3">Uncharacterized protein</fullName>
    </submittedName>
</protein>
<reference evidence="3" key="2">
    <citation type="submission" date="2019-10" db="EMBL/GenBank/DDBJ databases">
        <authorList>
            <consortium name="NCBI Genome Project"/>
        </authorList>
    </citation>
    <scope>NUCLEOTIDE SEQUENCE</scope>
    <source>
        <strain evidence="3">NI907</strain>
    </source>
</reference>